<dbReference type="HAMAP" id="MF_01043">
    <property type="entry name" value="PlsY"/>
    <property type="match status" value="1"/>
</dbReference>
<evidence type="ECO:0000256" key="6">
    <source>
        <dbReference type="ARBA" id="ARBA00023098"/>
    </source>
</evidence>
<evidence type="ECO:0000313" key="11">
    <source>
        <dbReference type="EMBL" id="RGQ44855.1"/>
    </source>
</evidence>
<dbReference type="EC" id="2.3.1.275" evidence="10"/>
<dbReference type="GO" id="GO:0008654">
    <property type="term" value="P:phospholipid biosynthetic process"/>
    <property type="evidence" value="ECO:0007669"/>
    <property type="project" value="UniProtKB-UniRule"/>
</dbReference>
<dbReference type="GO" id="GO:0043772">
    <property type="term" value="F:acyl-phosphate glycerol-3-phosphate acyltransferase activity"/>
    <property type="evidence" value="ECO:0007669"/>
    <property type="project" value="UniProtKB-UniRule"/>
</dbReference>
<dbReference type="UniPathway" id="UPA00085"/>
<keyword evidence="2 10" id="KW-0444">Lipid biosynthesis</keyword>
<evidence type="ECO:0000256" key="1">
    <source>
        <dbReference type="ARBA" id="ARBA00022475"/>
    </source>
</evidence>
<keyword evidence="7 10" id="KW-0472">Membrane</keyword>
<evidence type="ECO:0000256" key="10">
    <source>
        <dbReference type="HAMAP-Rule" id="MF_01043"/>
    </source>
</evidence>
<dbReference type="GO" id="GO:0005886">
    <property type="term" value="C:plasma membrane"/>
    <property type="evidence" value="ECO:0007669"/>
    <property type="project" value="UniProtKB-SubCell"/>
</dbReference>
<dbReference type="PANTHER" id="PTHR30309:SF0">
    <property type="entry name" value="GLYCEROL-3-PHOSPHATE ACYLTRANSFERASE-RELATED"/>
    <property type="match status" value="1"/>
</dbReference>
<keyword evidence="1 10" id="KW-1003">Cell membrane</keyword>
<dbReference type="NCBIfam" id="TIGR00023">
    <property type="entry name" value="glycerol-3-phosphate 1-O-acyltransferase PlsY"/>
    <property type="match status" value="1"/>
</dbReference>
<comment type="catalytic activity">
    <reaction evidence="10">
        <text>an acyl phosphate + sn-glycerol 3-phosphate = a 1-acyl-sn-glycero-3-phosphate + phosphate</text>
        <dbReference type="Rhea" id="RHEA:34075"/>
        <dbReference type="ChEBI" id="CHEBI:43474"/>
        <dbReference type="ChEBI" id="CHEBI:57597"/>
        <dbReference type="ChEBI" id="CHEBI:57970"/>
        <dbReference type="ChEBI" id="CHEBI:59918"/>
        <dbReference type="EC" id="2.3.1.275"/>
    </reaction>
</comment>
<evidence type="ECO:0000256" key="3">
    <source>
        <dbReference type="ARBA" id="ARBA00022679"/>
    </source>
</evidence>
<keyword evidence="9 10" id="KW-1208">Phospholipid metabolism</keyword>
<feature type="transmembrane region" description="Helical" evidence="10">
    <location>
        <begin position="12"/>
        <end position="34"/>
    </location>
</feature>
<feature type="transmembrane region" description="Helical" evidence="10">
    <location>
        <begin position="195"/>
        <end position="215"/>
    </location>
</feature>
<reference evidence="11 12" key="1">
    <citation type="submission" date="2018-08" db="EMBL/GenBank/DDBJ databases">
        <title>A genome reference for cultivated species of the human gut microbiota.</title>
        <authorList>
            <person name="Zou Y."/>
            <person name="Xue W."/>
            <person name="Luo G."/>
        </authorList>
    </citation>
    <scope>NUCLEOTIDE SEQUENCE [LARGE SCALE GENOMIC DNA]</scope>
    <source>
        <strain evidence="11 12">AF28-26</strain>
    </source>
</reference>
<dbReference type="Pfam" id="PF02660">
    <property type="entry name" value="G3P_acyltransf"/>
    <property type="match status" value="1"/>
</dbReference>
<gene>
    <name evidence="10 11" type="primary">plsY</name>
    <name evidence="11" type="ORF">DWY99_00825</name>
</gene>
<keyword evidence="5 10" id="KW-1133">Transmembrane helix</keyword>
<keyword evidence="11" id="KW-0012">Acyltransferase</keyword>
<evidence type="ECO:0000313" key="12">
    <source>
        <dbReference type="Proteomes" id="UP000284751"/>
    </source>
</evidence>
<keyword evidence="6 10" id="KW-0443">Lipid metabolism</keyword>
<evidence type="ECO:0000256" key="9">
    <source>
        <dbReference type="ARBA" id="ARBA00023264"/>
    </source>
</evidence>
<evidence type="ECO:0000256" key="5">
    <source>
        <dbReference type="ARBA" id="ARBA00022989"/>
    </source>
</evidence>
<sequence length="239" mass="26042">MEQVIALLRDYGLQILATVVIGYLIGSVSFSIIFTRLFDKKDIRTMGSGNAGFTNVLRSVGKLPSILTFIFDFAKGLLAVYLGMLIFQASGAPFIVKQCGIYLAGVACILGHVFPLYFHFKGGKGVLTSAALILIIDWRIFLIVVGVFLIVFLISKIISLASISAAVSLPIGTFLVTYFADYRPNLSHSFDKGYSLAYVVVTTAFSLILAALVVGKHHANIGRILRGEEKKITAKKRKN</sequence>
<feature type="transmembrane region" description="Helical" evidence="10">
    <location>
        <begin position="130"/>
        <end position="153"/>
    </location>
</feature>
<feature type="transmembrane region" description="Helical" evidence="10">
    <location>
        <begin position="99"/>
        <end position="118"/>
    </location>
</feature>
<dbReference type="PANTHER" id="PTHR30309">
    <property type="entry name" value="INNER MEMBRANE PROTEIN YGIH"/>
    <property type="match status" value="1"/>
</dbReference>
<comment type="function">
    <text evidence="10">Catalyzes the transfer of an acyl group from acyl-phosphate (acyl-PO(4)) to glycerol-3-phosphate (G3P) to form lysophosphatidic acid (LPA). This enzyme utilizes acyl-phosphate as fatty acyl donor, but not acyl-CoA or acyl-ACP.</text>
</comment>
<evidence type="ECO:0000256" key="8">
    <source>
        <dbReference type="ARBA" id="ARBA00023209"/>
    </source>
</evidence>
<comment type="subunit">
    <text evidence="10">Probably interacts with PlsX.</text>
</comment>
<comment type="pathway">
    <text evidence="10">Lipid metabolism; phospholipid metabolism.</text>
</comment>
<evidence type="ECO:0000256" key="7">
    <source>
        <dbReference type="ARBA" id="ARBA00023136"/>
    </source>
</evidence>
<keyword evidence="8 10" id="KW-0594">Phospholipid biosynthesis</keyword>
<comment type="subcellular location">
    <subcellularLocation>
        <location evidence="10">Cell membrane</location>
        <topology evidence="10">Multi-pass membrane protein</topology>
    </subcellularLocation>
</comment>
<evidence type="ECO:0000256" key="2">
    <source>
        <dbReference type="ARBA" id="ARBA00022516"/>
    </source>
</evidence>
<protein>
    <recommendedName>
        <fullName evidence="10">Glycerol-3-phosphate acyltransferase</fullName>
    </recommendedName>
    <alternativeName>
        <fullName evidence="10">Acyl-PO4 G3P acyltransferase</fullName>
    </alternativeName>
    <alternativeName>
        <fullName evidence="10">Acyl-phosphate--glycerol-3-phosphate acyltransferase</fullName>
    </alternativeName>
    <alternativeName>
        <fullName evidence="10">G3P acyltransferase</fullName>
        <shortName evidence="10">GPAT</shortName>
        <ecNumber evidence="10">2.3.1.275</ecNumber>
    </alternativeName>
    <alternativeName>
        <fullName evidence="10">Lysophosphatidic acid synthase</fullName>
        <shortName evidence="10">LPA synthase</shortName>
    </alternativeName>
</protein>
<feature type="transmembrane region" description="Helical" evidence="10">
    <location>
        <begin position="66"/>
        <end position="87"/>
    </location>
</feature>
<evidence type="ECO:0000256" key="4">
    <source>
        <dbReference type="ARBA" id="ARBA00022692"/>
    </source>
</evidence>
<keyword evidence="3 10" id="KW-0808">Transferase</keyword>
<name>A0A412B1G5_9FIRM</name>
<dbReference type="Proteomes" id="UP000284751">
    <property type="component" value="Unassembled WGS sequence"/>
</dbReference>
<keyword evidence="4 10" id="KW-0812">Transmembrane</keyword>
<feature type="transmembrane region" description="Helical" evidence="10">
    <location>
        <begin position="160"/>
        <end position="180"/>
    </location>
</feature>
<proteinExistence type="inferred from homology"/>
<dbReference type="SMART" id="SM01207">
    <property type="entry name" value="G3P_acyltransf"/>
    <property type="match status" value="1"/>
</dbReference>
<dbReference type="InterPro" id="IPR003811">
    <property type="entry name" value="G3P_acylTferase_PlsY"/>
</dbReference>
<dbReference type="EMBL" id="QRTC01000001">
    <property type="protein sequence ID" value="RGQ44855.1"/>
    <property type="molecule type" value="Genomic_DNA"/>
</dbReference>
<comment type="caution">
    <text evidence="11">The sequence shown here is derived from an EMBL/GenBank/DDBJ whole genome shotgun (WGS) entry which is preliminary data.</text>
</comment>
<organism evidence="11 12">
    <name type="scientific">[Clostridium] leptum</name>
    <dbReference type="NCBI Taxonomy" id="1535"/>
    <lineage>
        <taxon>Bacteria</taxon>
        <taxon>Bacillati</taxon>
        <taxon>Bacillota</taxon>
        <taxon>Clostridia</taxon>
        <taxon>Eubacteriales</taxon>
        <taxon>Oscillospiraceae</taxon>
        <taxon>Oscillospiraceae incertae sedis</taxon>
    </lineage>
</organism>
<accession>A0A412B1G5</accession>
<comment type="similarity">
    <text evidence="10">Belongs to the PlsY family.</text>
</comment>
<dbReference type="AlphaFoldDB" id="A0A412B1G5"/>